<dbReference type="InterPro" id="IPR027417">
    <property type="entry name" value="P-loop_NTPase"/>
</dbReference>
<dbReference type="PROSITE" id="PS50893">
    <property type="entry name" value="ABC_TRANSPORTER_2"/>
    <property type="match status" value="1"/>
</dbReference>
<dbReference type="EMBL" id="VBUT01000002">
    <property type="protein sequence ID" value="TLF80921.1"/>
    <property type="molecule type" value="Genomic_DNA"/>
</dbReference>
<dbReference type="Pfam" id="PF00005">
    <property type="entry name" value="ABC_tran"/>
    <property type="match status" value="1"/>
</dbReference>
<keyword evidence="2 4" id="KW-0067">ATP-binding</keyword>
<dbReference type="AlphaFoldDB" id="A0A5R8NXG1"/>
<evidence type="ECO:0000256" key="1">
    <source>
        <dbReference type="ARBA" id="ARBA00022741"/>
    </source>
</evidence>
<dbReference type="Proteomes" id="UP000306378">
    <property type="component" value="Unassembled WGS sequence"/>
</dbReference>
<comment type="caution">
    <text evidence="4">The sequence shown here is derived from an EMBL/GenBank/DDBJ whole genome shotgun (WGS) entry which is preliminary data.</text>
</comment>
<dbReference type="SMART" id="SM00382">
    <property type="entry name" value="AAA"/>
    <property type="match status" value="1"/>
</dbReference>
<organism evidence="4 5">
    <name type="scientific">Nocardia cyriacigeorgica</name>
    <dbReference type="NCBI Taxonomy" id="135487"/>
    <lineage>
        <taxon>Bacteria</taxon>
        <taxon>Bacillati</taxon>
        <taxon>Actinomycetota</taxon>
        <taxon>Actinomycetes</taxon>
        <taxon>Mycobacteriales</taxon>
        <taxon>Nocardiaceae</taxon>
        <taxon>Nocardia</taxon>
    </lineage>
</organism>
<name>A0A5R8NXG1_9NOCA</name>
<dbReference type="CDD" id="cd03230">
    <property type="entry name" value="ABC_DR_subfamily_A"/>
    <property type="match status" value="1"/>
</dbReference>
<proteinExistence type="predicted"/>
<dbReference type="RefSeq" id="WP_138446562.1">
    <property type="nucleotide sequence ID" value="NZ_VBUT01000002.1"/>
</dbReference>
<dbReference type="Gene3D" id="3.40.50.300">
    <property type="entry name" value="P-loop containing nucleotide triphosphate hydrolases"/>
    <property type="match status" value="1"/>
</dbReference>
<evidence type="ECO:0000259" key="3">
    <source>
        <dbReference type="PROSITE" id="PS50893"/>
    </source>
</evidence>
<evidence type="ECO:0000313" key="4">
    <source>
        <dbReference type="EMBL" id="TLF80921.1"/>
    </source>
</evidence>
<reference evidence="4 5" key="1">
    <citation type="submission" date="2019-05" db="EMBL/GenBank/DDBJ databases">
        <title>Genomes sequences of two Nocardia cyriacigeorgica environmental isolates, type strains Nocardia asteroides ATCC 19247 and Nocardia cyriacigeorgica DSM 44484.</title>
        <authorList>
            <person name="Vautrin F."/>
            <person name="Bergeron E."/>
            <person name="Dubost A."/>
            <person name="Abrouk D."/>
            <person name="Rodriguez Nava V."/>
            <person name="Pujic P."/>
        </authorList>
    </citation>
    <scope>NUCLEOTIDE SEQUENCE [LARGE SCALE GENOMIC DNA]</scope>
    <source>
        <strain evidence="4 5">EML 446</strain>
    </source>
</reference>
<dbReference type="InterPro" id="IPR003593">
    <property type="entry name" value="AAA+_ATPase"/>
</dbReference>
<dbReference type="GO" id="GO:0005524">
    <property type="term" value="F:ATP binding"/>
    <property type="evidence" value="ECO:0007669"/>
    <property type="project" value="UniProtKB-KW"/>
</dbReference>
<dbReference type="SUPFAM" id="SSF52540">
    <property type="entry name" value="P-loop containing nucleoside triphosphate hydrolases"/>
    <property type="match status" value="1"/>
</dbReference>
<accession>A0A5R8NXG1</accession>
<sequence>MSAATIEPAVLDTDVVVASARGLTKRFGSVTALDDVTFDLRENTIYGLLGRNGAGKTTLMQVMTGQAFQTVGQVRVFGHTPHENTEVLRGISFIKESQAYPADYKVEHVLSAARHLLREWDEDFARELVRDFDLPTDRKVKKLSRGMTSALGVIIGLASRAPLTFFDEPYLGLDAVSRQRFYDRLLADYAEHPRTVVLSTHLIDEVADLLEHVLLIDKGRLVVDAPADELRETAMTVSGAIADVDSFVGGRPELRRESLGNQARVMLRTERRADDIAHAKSLGLLVEPVSLQQLIVETTNLRGKDQ</sequence>
<dbReference type="PANTHER" id="PTHR43158">
    <property type="entry name" value="SKFA PEPTIDE EXPORT ATP-BINDING PROTEIN SKFE"/>
    <property type="match status" value="1"/>
</dbReference>
<dbReference type="GO" id="GO:0016887">
    <property type="term" value="F:ATP hydrolysis activity"/>
    <property type="evidence" value="ECO:0007669"/>
    <property type="project" value="InterPro"/>
</dbReference>
<protein>
    <submittedName>
        <fullName evidence="4">ABC transporter ATP-binding protein</fullName>
    </submittedName>
</protein>
<dbReference type="PANTHER" id="PTHR43158:SF5">
    <property type="entry name" value="ABC TRANSPORTER, ATP-BINDING PROTEIN"/>
    <property type="match status" value="1"/>
</dbReference>
<evidence type="ECO:0000313" key="5">
    <source>
        <dbReference type="Proteomes" id="UP000306378"/>
    </source>
</evidence>
<keyword evidence="1" id="KW-0547">Nucleotide-binding</keyword>
<gene>
    <name evidence="4" type="ORF">FEK34_04380</name>
</gene>
<dbReference type="InterPro" id="IPR003439">
    <property type="entry name" value="ABC_transporter-like_ATP-bd"/>
</dbReference>
<evidence type="ECO:0000256" key="2">
    <source>
        <dbReference type="ARBA" id="ARBA00022840"/>
    </source>
</evidence>
<feature type="domain" description="ABC transporter" evidence="3">
    <location>
        <begin position="18"/>
        <end position="243"/>
    </location>
</feature>